<comment type="similarity">
    <text evidence="2 4">Belongs to the AB hydrolase superfamily. Lipase family.</text>
</comment>
<dbReference type="Proteomes" id="UP000499080">
    <property type="component" value="Unassembled WGS sequence"/>
</dbReference>
<evidence type="ECO:0000256" key="3">
    <source>
        <dbReference type="ARBA" id="ARBA00022525"/>
    </source>
</evidence>
<dbReference type="GO" id="GO:0005615">
    <property type="term" value="C:extracellular space"/>
    <property type="evidence" value="ECO:0007669"/>
    <property type="project" value="TreeGrafter"/>
</dbReference>
<evidence type="ECO:0000256" key="1">
    <source>
        <dbReference type="ARBA" id="ARBA00004613"/>
    </source>
</evidence>
<accession>A0A4Y2KTQ8</accession>
<dbReference type="Pfam" id="PF00151">
    <property type="entry name" value="Lipase"/>
    <property type="match status" value="1"/>
</dbReference>
<gene>
    <name evidence="6" type="primary">Pnliprp1_2</name>
    <name evidence="6" type="ORF">AVEN_253291_1</name>
</gene>
<sequence>MLDLRAASKTKDELLKQGAYNVFIVDWTDYNGMPYEQAVANTRVIGAIIAKIVNFLVKQVGISPQSVHLIGHSLGAHIAGYAGERIRNLGRITGLDPAGPYFRGTDPVVRLDPTDAGFVDIIHTNAADSIFSGLGMTDAIGHMDFYPNGGSKQPGCANATGDEAPPANDPTAIFGKHKCDHMRANRYFMASVNPSCRFQSVYCNSYADFQSGKCRSSSNVSPMGMHAEKKPRLRPPAKFYLKTSAAPPYCLG</sequence>
<organism evidence="6 7">
    <name type="scientific">Araneus ventricosus</name>
    <name type="common">Orbweaver spider</name>
    <name type="synonym">Epeira ventricosa</name>
    <dbReference type="NCBI Taxonomy" id="182803"/>
    <lineage>
        <taxon>Eukaryota</taxon>
        <taxon>Metazoa</taxon>
        <taxon>Ecdysozoa</taxon>
        <taxon>Arthropoda</taxon>
        <taxon>Chelicerata</taxon>
        <taxon>Arachnida</taxon>
        <taxon>Araneae</taxon>
        <taxon>Araneomorphae</taxon>
        <taxon>Entelegynae</taxon>
        <taxon>Araneoidea</taxon>
        <taxon>Araneidae</taxon>
        <taxon>Araneus</taxon>
    </lineage>
</organism>
<dbReference type="CDD" id="cd00707">
    <property type="entry name" value="Pancreat_lipase_like"/>
    <property type="match status" value="1"/>
</dbReference>
<dbReference type="GO" id="GO:0016298">
    <property type="term" value="F:lipase activity"/>
    <property type="evidence" value="ECO:0007669"/>
    <property type="project" value="InterPro"/>
</dbReference>
<evidence type="ECO:0000256" key="4">
    <source>
        <dbReference type="RuleBase" id="RU004262"/>
    </source>
</evidence>
<dbReference type="Gene3D" id="3.40.50.1820">
    <property type="entry name" value="alpha/beta hydrolase"/>
    <property type="match status" value="1"/>
</dbReference>
<comment type="subcellular location">
    <subcellularLocation>
        <location evidence="1">Secreted</location>
    </subcellularLocation>
</comment>
<dbReference type="InterPro" id="IPR029058">
    <property type="entry name" value="AB_hydrolase_fold"/>
</dbReference>
<dbReference type="OrthoDB" id="6421185at2759"/>
<keyword evidence="7" id="KW-1185">Reference proteome</keyword>
<proteinExistence type="inferred from homology"/>
<reference evidence="6 7" key="1">
    <citation type="journal article" date="2019" name="Sci. Rep.">
        <title>Orb-weaving spider Araneus ventricosus genome elucidates the spidroin gene catalogue.</title>
        <authorList>
            <person name="Kono N."/>
            <person name="Nakamura H."/>
            <person name="Ohtoshi R."/>
            <person name="Moran D.A.P."/>
            <person name="Shinohara A."/>
            <person name="Yoshida Y."/>
            <person name="Fujiwara M."/>
            <person name="Mori M."/>
            <person name="Tomita M."/>
            <person name="Arakawa K."/>
        </authorList>
    </citation>
    <scope>NUCLEOTIDE SEQUENCE [LARGE SCALE GENOMIC DNA]</scope>
</reference>
<name>A0A4Y2KTQ8_ARAVE</name>
<evidence type="ECO:0000259" key="5">
    <source>
        <dbReference type="Pfam" id="PF00151"/>
    </source>
</evidence>
<keyword evidence="3" id="KW-0964">Secreted</keyword>
<evidence type="ECO:0000313" key="7">
    <source>
        <dbReference type="Proteomes" id="UP000499080"/>
    </source>
</evidence>
<dbReference type="InterPro" id="IPR013818">
    <property type="entry name" value="Lipase"/>
</dbReference>
<dbReference type="InterPro" id="IPR000734">
    <property type="entry name" value="TAG_lipase"/>
</dbReference>
<comment type="caution">
    <text evidence="6">The sequence shown here is derived from an EMBL/GenBank/DDBJ whole genome shotgun (WGS) entry which is preliminary data.</text>
</comment>
<feature type="domain" description="Lipase" evidence="5">
    <location>
        <begin position="9"/>
        <end position="249"/>
    </location>
</feature>
<evidence type="ECO:0000256" key="2">
    <source>
        <dbReference type="ARBA" id="ARBA00010701"/>
    </source>
</evidence>
<dbReference type="AlphaFoldDB" id="A0A4Y2KTQ8"/>
<protein>
    <submittedName>
        <fullName evidence="6">Inactive pancreatic lipase-related protein 1</fullName>
    </submittedName>
</protein>
<dbReference type="InterPro" id="IPR033906">
    <property type="entry name" value="Lipase_N"/>
</dbReference>
<dbReference type="SUPFAM" id="SSF53474">
    <property type="entry name" value="alpha/beta-Hydrolases"/>
    <property type="match status" value="1"/>
</dbReference>
<dbReference type="PRINTS" id="PR00821">
    <property type="entry name" value="TAGLIPASE"/>
</dbReference>
<dbReference type="PANTHER" id="PTHR11610">
    <property type="entry name" value="LIPASE"/>
    <property type="match status" value="1"/>
</dbReference>
<evidence type="ECO:0000313" key="6">
    <source>
        <dbReference type="EMBL" id="GBN04746.1"/>
    </source>
</evidence>
<dbReference type="GO" id="GO:0016042">
    <property type="term" value="P:lipid catabolic process"/>
    <property type="evidence" value="ECO:0007669"/>
    <property type="project" value="TreeGrafter"/>
</dbReference>
<dbReference type="EMBL" id="BGPR01004911">
    <property type="protein sequence ID" value="GBN04746.1"/>
    <property type="molecule type" value="Genomic_DNA"/>
</dbReference>